<protein>
    <submittedName>
        <fullName evidence="2">Uncharacterized protein</fullName>
    </submittedName>
</protein>
<name>A0ABD1U6A0_9LAMI</name>
<gene>
    <name evidence="2" type="ORF">Fot_24448</name>
</gene>
<dbReference type="AlphaFoldDB" id="A0ABD1U6A0"/>
<organism evidence="2 3">
    <name type="scientific">Forsythia ovata</name>
    <dbReference type="NCBI Taxonomy" id="205694"/>
    <lineage>
        <taxon>Eukaryota</taxon>
        <taxon>Viridiplantae</taxon>
        <taxon>Streptophyta</taxon>
        <taxon>Embryophyta</taxon>
        <taxon>Tracheophyta</taxon>
        <taxon>Spermatophyta</taxon>
        <taxon>Magnoliopsida</taxon>
        <taxon>eudicotyledons</taxon>
        <taxon>Gunneridae</taxon>
        <taxon>Pentapetalae</taxon>
        <taxon>asterids</taxon>
        <taxon>lamiids</taxon>
        <taxon>Lamiales</taxon>
        <taxon>Oleaceae</taxon>
        <taxon>Forsythieae</taxon>
        <taxon>Forsythia</taxon>
    </lineage>
</organism>
<feature type="compositionally biased region" description="Basic residues" evidence="1">
    <location>
        <begin position="91"/>
        <end position="107"/>
    </location>
</feature>
<dbReference type="EMBL" id="JBFOLJ010000007">
    <property type="protein sequence ID" value="KAL2520525.1"/>
    <property type="molecule type" value="Genomic_DNA"/>
</dbReference>
<evidence type="ECO:0000313" key="2">
    <source>
        <dbReference type="EMBL" id="KAL2520525.1"/>
    </source>
</evidence>
<dbReference type="Proteomes" id="UP001604277">
    <property type="component" value="Unassembled WGS sequence"/>
</dbReference>
<keyword evidence="3" id="KW-1185">Reference proteome</keyword>
<accession>A0ABD1U6A0</accession>
<sequence>MNEVTLGRGKALGKTYPPITKAKFYRIHRSERHDKEESPTDIPNKRKGGDPTKLNGLLFTAVTVDRLPSSSVFAAGVSSPPLSPLHTIRFDRHRHRRQATQLHSRRH</sequence>
<feature type="compositionally biased region" description="Basic and acidic residues" evidence="1">
    <location>
        <begin position="31"/>
        <end position="50"/>
    </location>
</feature>
<reference evidence="3" key="1">
    <citation type="submission" date="2024-07" db="EMBL/GenBank/DDBJ databases">
        <title>Two chromosome-level genome assemblies of Korean endemic species Abeliophyllum distichum and Forsythia ovata (Oleaceae).</title>
        <authorList>
            <person name="Jang H."/>
        </authorList>
    </citation>
    <scope>NUCLEOTIDE SEQUENCE [LARGE SCALE GENOMIC DNA]</scope>
</reference>
<feature type="region of interest" description="Disordered" evidence="1">
    <location>
        <begin position="28"/>
        <end position="54"/>
    </location>
</feature>
<proteinExistence type="predicted"/>
<evidence type="ECO:0000313" key="3">
    <source>
        <dbReference type="Proteomes" id="UP001604277"/>
    </source>
</evidence>
<comment type="caution">
    <text evidence="2">The sequence shown here is derived from an EMBL/GenBank/DDBJ whole genome shotgun (WGS) entry which is preliminary data.</text>
</comment>
<feature type="region of interest" description="Disordered" evidence="1">
    <location>
        <begin position="83"/>
        <end position="107"/>
    </location>
</feature>
<evidence type="ECO:0000256" key="1">
    <source>
        <dbReference type="SAM" id="MobiDB-lite"/>
    </source>
</evidence>